<comment type="caution">
    <text evidence="2">The sequence shown here is derived from an EMBL/GenBank/DDBJ whole genome shotgun (WGS) entry which is preliminary data.</text>
</comment>
<keyword evidence="3" id="KW-1185">Reference proteome</keyword>
<dbReference type="Pfam" id="PF13489">
    <property type="entry name" value="Methyltransf_23"/>
    <property type="match status" value="1"/>
</dbReference>
<name>A0AAJ0FFB0_9PEZI</name>
<keyword evidence="2" id="KW-0489">Methyltransferase</keyword>
<proteinExistence type="inferred from homology"/>
<sequence>MSNKQEEPKYLLANVGAEVDRLTKQHAWLQKCLDGQIVFGPVDLGKPDLRVLDVGCADGILLRDLRKGVAPSAELVGLDVTPSFLPPNDPGPPAIRYAVHDICDPVPANMANTFDFTHVRFVMAGASKSGIAEAVRNLVGSVAPGGWLQIQEMDLSPNTPGCTPALEDMKSVLRSLFEKTGADPLFAKNLAKMLEDAGLQNVAVKKVKYWVGKGMGENQADVEASIASVKLTIPAILGGAASTFALFRFLVNHFE</sequence>
<gene>
    <name evidence="2" type="ORF">QBC47DRAFT_336572</name>
</gene>
<dbReference type="GO" id="GO:0032259">
    <property type="term" value="P:methylation"/>
    <property type="evidence" value="ECO:0007669"/>
    <property type="project" value="UniProtKB-KW"/>
</dbReference>
<dbReference type="PANTHER" id="PTHR43591">
    <property type="entry name" value="METHYLTRANSFERASE"/>
    <property type="match status" value="1"/>
</dbReference>
<protein>
    <submittedName>
        <fullName evidence="2">Methyltransferase psoC</fullName>
    </submittedName>
</protein>
<dbReference type="PANTHER" id="PTHR43591:SF110">
    <property type="entry name" value="RHODANESE DOMAIN-CONTAINING PROTEIN"/>
    <property type="match status" value="1"/>
</dbReference>
<keyword evidence="2" id="KW-0808">Transferase</keyword>
<accession>A0AAJ0FFB0</accession>
<evidence type="ECO:0000313" key="2">
    <source>
        <dbReference type="EMBL" id="KAK1758985.1"/>
    </source>
</evidence>
<dbReference type="Gene3D" id="3.40.50.150">
    <property type="entry name" value="Vaccinia Virus protein VP39"/>
    <property type="match status" value="1"/>
</dbReference>
<dbReference type="SUPFAM" id="SSF53335">
    <property type="entry name" value="S-adenosyl-L-methionine-dependent methyltransferases"/>
    <property type="match status" value="1"/>
</dbReference>
<dbReference type="EMBL" id="MU839828">
    <property type="protein sequence ID" value="KAK1758985.1"/>
    <property type="molecule type" value="Genomic_DNA"/>
</dbReference>
<dbReference type="AlphaFoldDB" id="A0AAJ0FFB0"/>
<organism evidence="2 3">
    <name type="scientific">Echria macrotheca</name>
    <dbReference type="NCBI Taxonomy" id="438768"/>
    <lineage>
        <taxon>Eukaryota</taxon>
        <taxon>Fungi</taxon>
        <taxon>Dikarya</taxon>
        <taxon>Ascomycota</taxon>
        <taxon>Pezizomycotina</taxon>
        <taxon>Sordariomycetes</taxon>
        <taxon>Sordariomycetidae</taxon>
        <taxon>Sordariales</taxon>
        <taxon>Schizotheciaceae</taxon>
        <taxon>Echria</taxon>
    </lineage>
</organism>
<evidence type="ECO:0000313" key="3">
    <source>
        <dbReference type="Proteomes" id="UP001239445"/>
    </source>
</evidence>
<reference evidence="2" key="1">
    <citation type="submission" date="2023-06" db="EMBL/GenBank/DDBJ databases">
        <title>Genome-scale phylogeny and comparative genomics of the fungal order Sordariales.</title>
        <authorList>
            <consortium name="Lawrence Berkeley National Laboratory"/>
            <person name="Hensen N."/>
            <person name="Bonometti L."/>
            <person name="Westerberg I."/>
            <person name="Brannstrom I.O."/>
            <person name="Guillou S."/>
            <person name="Cros-Aarteil S."/>
            <person name="Calhoun S."/>
            <person name="Haridas S."/>
            <person name="Kuo A."/>
            <person name="Mondo S."/>
            <person name="Pangilinan J."/>
            <person name="Riley R."/>
            <person name="Labutti K."/>
            <person name="Andreopoulos B."/>
            <person name="Lipzen A."/>
            <person name="Chen C."/>
            <person name="Yanf M."/>
            <person name="Daum C."/>
            <person name="Ng V."/>
            <person name="Clum A."/>
            <person name="Steindorff A."/>
            <person name="Ohm R."/>
            <person name="Martin F."/>
            <person name="Silar P."/>
            <person name="Natvig D."/>
            <person name="Lalanne C."/>
            <person name="Gautier V."/>
            <person name="Ament-Velasquez S.L."/>
            <person name="Kruys A."/>
            <person name="Hutchinson M.I."/>
            <person name="Powell A.J."/>
            <person name="Barry K."/>
            <person name="Miller A.N."/>
            <person name="Grigoriev I.V."/>
            <person name="Debuchy R."/>
            <person name="Gladieux P."/>
            <person name="Thoren M.H."/>
            <person name="Johannesson H."/>
        </authorList>
    </citation>
    <scope>NUCLEOTIDE SEQUENCE</scope>
    <source>
        <strain evidence="2">PSN4</strain>
    </source>
</reference>
<dbReference type="CDD" id="cd02440">
    <property type="entry name" value="AdoMet_MTases"/>
    <property type="match status" value="1"/>
</dbReference>
<evidence type="ECO:0000256" key="1">
    <source>
        <dbReference type="ARBA" id="ARBA00038158"/>
    </source>
</evidence>
<dbReference type="Proteomes" id="UP001239445">
    <property type="component" value="Unassembled WGS sequence"/>
</dbReference>
<comment type="similarity">
    <text evidence="1">Belongs to the methyltransferase superfamily. LaeA methyltransferase family.</text>
</comment>
<dbReference type="InterPro" id="IPR029063">
    <property type="entry name" value="SAM-dependent_MTases_sf"/>
</dbReference>
<dbReference type="GO" id="GO:0008168">
    <property type="term" value="F:methyltransferase activity"/>
    <property type="evidence" value="ECO:0007669"/>
    <property type="project" value="UniProtKB-KW"/>
</dbReference>